<dbReference type="GO" id="GO:0005829">
    <property type="term" value="C:cytosol"/>
    <property type="evidence" value="ECO:0007669"/>
    <property type="project" value="TreeGrafter"/>
</dbReference>
<dbReference type="InterPro" id="IPR013520">
    <property type="entry name" value="Ribonucl_H"/>
</dbReference>
<keyword evidence="2" id="KW-0378">Hydrolase</keyword>
<dbReference type="CDD" id="cd06127">
    <property type="entry name" value="DEDDh"/>
    <property type="match status" value="1"/>
</dbReference>
<proteinExistence type="predicted"/>
<comment type="caution">
    <text evidence="2">The sequence shown here is derived from an EMBL/GenBank/DDBJ whole genome shotgun (WGS) entry which is preliminary data.</text>
</comment>
<dbReference type="EMBL" id="REFV01000009">
    <property type="protein sequence ID" value="RMB58023.1"/>
    <property type="molecule type" value="Genomic_DNA"/>
</dbReference>
<organism evidence="2 3">
    <name type="scientific">Dokdonia sinensis</name>
    <dbReference type="NCBI Taxonomy" id="2479847"/>
    <lineage>
        <taxon>Bacteria</taxon>
        <taxon>Pseudomonadati</taxon>
        <taxon>Bacteroidota</taxon>
        <taxon>Flavobacteriia</taxon>
        <taxon>Flavobacteriales</taxon>
        <taxon>Flavobacteriaceae</taxon>
        <taxon>Dokdonia</taxon>
    </lineage>
</organism>
<dbReference type="PANTHER" id="PTHR30231">
    <property type="entry name" value="DNA POLYMERASE III SUBUNIT EPSILON"/>
    <property type="match status" value="1"/>
</dbReference>
<gene>
    <name evidence="2" type="ORF">EAX61_10415</name>
</gene>
<sequence length="230" mass="25861">MGLFSKTTTKKYPAFWKKYIEAFAEEKSRAGFLGNTLDAKTLAQTRFVVFDTETTGLDYKKDRILSLGGVAVIDNAVSVTDSLELYLKQDVYNPESAAIHGILKQGNYEKVNEQDAIGQCLDFIGTDILVGHHVGFDVAVINQSLKRNGLGKLKNRVLDTEILYKRLVHPVNHPLQEKRYSLDELAEALKIPLHDRHTSAGDALITALAFIKVVHKLNSDRRLKVKHLFR</sequence>
<dbReference type="Pfam" id="PF00929">
    <property type="entry name" value="RNase_T"/>
    <property type="match status" value="1"/>
</dbReference>
<name>A0A3M0G8Q9_9FLAO</name>
<dbReference type="RefSeq" id="WP_121917626.1">
    <property type="nucleotide sequence ID" value="NZ_REFV01000009.1"/>
</dbReference>
<dbReference type="AlphaFoldDB" id="A0A3M0G8Q9"/>
<keyword evidence="2" id="KW-0540">Nuclease</keyword>
<protein>
    <submittedName>
        <fullName evidence="2">3'-5' exonuclease</fullName>
    </submittedName>
</protein>
<evidence type="ECO:0000313" key="2">
    <source>
        <dbReference type="EMBL" id="RMB58023.1"/>
    </source>
</evidence>
<dbReference type="InterPro" id="IPR036397">
    <property type="entry name" value="RNaseH_sf"/>
</dbReference>
<dbReference type="OrthoDB" id="9803913at2"/>
<feature type="domain" description="Exonuclease" evidence="1">
    <location>
        <begin position="46"/>
        <end position="219"/>
    </location>
</feature>
<evidence type="ECO:0000313" key="3">
    <source>
        <dbReference type="Proteomes" id="UP000281985"/>
    </source>
</evidence>
<dbReference type="PANTHER" id="PTHR30231:SF41">
    <property type="entry name" value="DNA POLYMERASE III SUBUNIT EPSILON"/>
    <property type="match status" value="1"/>
</dbReference>
<dbReference type="Proteomes" id="UP000281985">
    <property type="component" value="Unassembled WGS sequence"/>
</dbReference>
<accession>A0A3M0G8Q9</accession>
<dbReference type="SUPFAM" id="SSF53098">
    <property type="entry name" value="Ribonuclease H-like"/>
    <property type="match status" value="1"/>
</dbReference>
<reference evidence="2 3" key="1">
    <citation type="submission" date="2018-10" db="EMBL/GenBank/DDBJ databases">
        <title>Dokdonia luteus sp. nov., isolated from sea water.</title>
        <authorList>
            <person name="Zhou L.Y."/>
            <person name="Du Z.J."/>
        </authorList>
    </citation>
    <scope>NUCLEOTIDE SEQUENCE [LARGE SCALE GENOMIC DNA]</scope>
    <source>
        <strain evidence="2 3">SH27</strain>
    </source>
</reference>
<dbReference type="SMART" id="SM00479">
    <property type="entry name" value="EXOIII"/>
    <property type="match status" value="1"/>
</dbReference>
<dbReference type="GO" id="GO:0008408">
    <property type="term" value="F:3'-5' exonuclease activity"/>
    <property type="evidence" value="ECO:0007669"/>
    <property type="project" value="TreeGrafter"/>
</dbReference>
<keyword evidence="3" id="KW-1185">Reference proteome</keyword>
<dbReference type="InterPro" id="IPR012337">
    <property type="entry name" value="RNaseH-like_sf"/>
</dbReference>
<dbReference type="GO" id="GO:0045004">
    <property type="term" value="P:DNA replication proofreading"/>
    <property type="evidence" value="ECO:0007669"/>
    <property type="project" value="TreeGrafter"/>
</dbReference>
<keyword evidence="2" id="KW-0269">Exonuclease</keyword>
<evidence type="ECO:0000259" key="1">
    <source>
        <dbReference type="SMART" id="SM00479"/>
    </source>
</evidence>
<dbReference type="Gene3D" id="3.30.420.10">
    <property type="entry name" value="Ribonuclease H-like superfamily/Ribonuclease H"/>
    <property type="match status" value="1"/>
</dbReference>
<dbReference type="GO" id="GO:0003676">
    <property type="term" value="F:nucleic acid binding"/>
    <property type="evidence" value="ECO:0007669"/>
    <property type="project" value="InterPro"/>
</dbReference>